<feature type="transmembrane region" description="Helical" evidence="3">
    <location>
        <begin position="125"/>
        <end position="145"/>
    </location>
</feature>
<dbReference type="InterPro" id="IPR052346">
    <property type="entry name" value="O-mannosyl-transferase_TMTC"/>
</dbReference>
<dbReference type="EMBL" id="PKUR01000001">
    <property type="protein sequence ID" value="PLW87167.1"/>
    <property type="molecule type" value="Genomic_DNA"/>
</dbReference>
<name>A0AAP8SNZ8_9GAMM</name>
<sequence length="629" mass="70169">MKMIAANSRVILGLSFLLLCLFTLWIYWPGQSGPALLDDRVVLGPLSELEQSPSLAWDFVFRDTSGLLGRSVSMATFVAEKVLLGDDIAISKTLNIVLHIANGGLLFWLLTLIFSGVGERRATSLALVLTAIWLLSPLFVSSVLYAVQRMAMLSSTFMLAACICYALWRRRLAAGEYRGGYLVALGLCVALGLLAKENTIVVVPVILLLEAFWYQFRDEQGRLMPRLRLVVWGLIVVGGVGLLVALAVLYQDLAAAFARRAYTMEERVITQLSILWDYVGQLIWPDVLRMGIYHDDYPVSHSLAEPTARSALIAWLAVLACVAVASRWPWGRRFALGPLWFLAGHSIEASVFSLELYFEHRNYFPAIGLLISLGVLLSVLLRRWPQLHKPLLAWSGVICLWLALLTASQVQLWSSRPLLTFAHYNGHPRSYRATSDMALLMASAGDMALARQYSLEAFKAAPHERSSDLAIRNLTLYCIVDQAAPGEMIAQLGLEHPQRPFRSPASLLDLARLVQEGECPTFNAIALADRMWQIFGMENAVATAHYSLFYGLATLENTLQRYEHALFYNQRYLRLRPGNVDGLLMQLHFGTALQDAEHRQAALDALLRMQADGTLSVAQRQTLALYMEK</sequence>
<dbReference type="RefSeq" id="WP_102106062.1">
    <property type="nucleotide sequence ID" value="NZ_PKUR01000001.1"/>
</dbReference>
<evidence type="ECO:0000256" key="1">
    <source>
        <dbReference type="ARBA" id="ARBA00022737"/>
    </source>
</evidence>
<comment type="caution">
    <text evidence="4">The sequence shown here is derived from an EMBL/GenBank/DDBJ whole genome shotgun (WGS) entry which is preliminary data.</text>
</comment>
<evidence type="ECO:0000313" key="4">
    <source>
        <dbReference type="EMBL" id="PLW87167.1"/>
    </source>
</evidence>
<dbReference type="AlphaFoldDB" id="A0AAP8SNZ8"/>
<feature type="transmembrane region" description="Helical" evidence="3">
    <location>
        <begin position="151"/>
        <end position="168"/>
    </location>
</feature>
<keyword evidence="3" id="KW-1133">Transmembrane helix</keyword>
<reference evidence="4 5" key="1">
    <citation type="submission" date="2018-01" db="EMBL/GenBank/DDBJ databases">
        <title>The draft genome sequence of Halioglobus japonicus S1-36.</title>
        <authorList>
            <person name="Du Z.-J."/>
            <person name="Shi M.-J."/>
        </authorList>
    </citation>
    <scope>NUCLEOTIDE SEQUENCE [LARGE SCALE GENOMIC DNA]</scope>
    <source>
        <strain evidence="4 5">S1-36</strain>
    </source>
</reference>
<feature type="transmembrane region" description="Helical" evidence="3">
    <location>
        <begin position="393"/>
        <end position="413"/>
    </location>
</feature>
<feature type="transmembrane region" description="Helical" evidence="3">
    <location>
        <begin position="229"/>
        <end position="250"/>
    </location>
</feature>
<accession>A0AAP8SNZ8</accession>
<evidence type="ECO:0000313" key="5">
    <source>
        <dbReference type="Proteomes" id="UP000235162"/>
    </source>
</evidence>
<gene>
    <name evidence="4" type="ORF">C0029_00790</name>
</gene>
<keyword evidence="2" id="KW-0802">TPR repeat</keyword>
<feature type="transmembrane region" description="Helical" evidence="3">
    <location>
        <begin position="96"/>
        <end position="118"/>
    </location>
</feature>
<evidence type="ECO:0000256" key="2">
    <source>
        <dbReference type="ARBA" id="ARBA00022803"/>
    </source>
</evidence>
<proteinExistence type="predicted"/>
<feature type="transmembrane region" description="Helical" evidence="3">
    <location>
        <begin position="180"/>
        <end position="209"/>
    </location>
</feature>
<dbReference type="PANTHER" id="PTHR44227:SF3">
    <property type="entry name" value="PROTEIN O-MANNOSYL-TRANSFERASE TMTC4"/>
    <property type="match status" value="1"/>
</dbReference>
<organism evidence="4 5">
    <name type="scientific">Halioglobus japonicus</name>
    <dbReference type="NCBI Taxonomy" id="930805"/>
    <lineage>
        <taxon>Bacteria</taxon>
        <taxon>Pseudomonadati</taxon>
        <taxon>Pseudomonadota</taxon>
        <taxon>Gammaproteobacteria</taxon>
        <taxon>Cellvibrionales</taxon>
        <taxon>Halieaceae</taxon>
        <taxon>Halioglobus</taxon>
    </lineage>
</organism>
<dbReference type="Proteomes" id="UP000235162">
    <property type="component" value="Unassembled WGS sequence"/>
</dbReference>
<feature type="transmembrane region" description="Helical" evidence="3">
    <location>
        <begin position="312"/>
        <end position="330"/>
    </location>
</feature>
<feature type="transmembrane region" description="Helical" evidence="3">
    <location>
        <begin position="363"/>
        <end position="381"/>
    </location>
</feature>
<keyword evidence="1" id="KW-0677">Repeat</keyword>
<keyword evidence="5" id="KW-1185">Reference proteome</keyword>
<protein>
    <submittedName>
        <fullName evidence="4">Uncharacterized protein</fullName>
    </submittedName>
</protein>
<dbReference type="PANTHER" id="PTHR44227">
    <property type="match status" value="1"/>
</dbReference>
<evidence type="ECO:0000256" key="3">
    <source>
        <dbReference type="SAM" id="Phobius"/>
    </source>
</evidence>
<keyword evidence="3" id="KW-0812">Transmembrane</keyword>
<keyword evidence="3" id="KW-0472">Membrane</keyword>